<keyword evidence="4" id="KW-0804">Transcription</keyword>
<evidence type="ECO:0000259" key="5">
    <source>
        <dbReference type="PROSITE" id="PS50931"/>
    </source>
</evidence>
<dbReference type="SUPFAM" id="SSF46785">
    <property type="entry name" value="Winged helix' DNA-binding domain"/>
    <property type="match status" value="1"/>
</dbReference>
<accession>A0ABW2A7P8</accession>
<dbReference type="InterPro" id="IPR036388">
    <property type="entry name" value="WH-like_DNA-bd_sf"/>
</dbReference>
<dbReference type="Gene3D" id="1.10.10.10">
    <property type="entry name" value="Winged helix-like DNA-binding domain superfamily/Winged helix DNA-binding domain"/>
    <property type="match status" value="1"/>
</dbReference>
<organism evidence="6 7">
    <name type="scientific">Marinobacterium aestuariivivens</name>
    <dbReference type="NCBI Taxonomy" id="1698799"/>
    <lineage>
        <taxon>Bacteria</taxon>
        <taxon>Pseudomonadati</taxon>
        <taxon>Pseudomonadota</taxon>
        <taxon>Gammaproteobacteria</taxon>
        <taxon>Oceanospirillales</taxon>
        <taxon>Oceanospirillaceae</taxon>
        <taxon>Marinobacterium</taxon>
    </lineage>
</organism>
<evidence type="ECO:0000313" key="7">
    <source>
        <dbReference type="Proteomes" id="UP001596422"/>
    </source>
</evidence>
<evidence type="ECO:0000256" key="2">
    <source>
        <dbReference type="ARBA" id="ARBA00023015"/>
    </source>
</evidence>
<keyword evidence="2" id="KW-0805">Transcription regulation</keyword>
<dbReference type="RefSeq" id="WP_379911828.1">
    <property type="nucleotide sequence ID" value="NZ_JBHSWE010000001.1"/>
</dbReference>
<dbReference type="InterPro" id="IPR036390">
    <property type="entry name" value="WH_DNA-bd_sf"/>
</dbReference>
<evidence type="ECO:0000256" key="4">
    <source>
        <dbReference type="ARBA" id="ARBA00023163"/>
    </source>
</evidence>
<feature type="domain" description="HTH lysR-type" evidence="5">
    <location>
        <begin position="1"/>
        <end position="58"/>
    </location>
</feature>
<dbReference type="Proteomes" id="UP001596422">
    <property type="component" value="Unassembled WGS sequence"/>
</dbReference>
<keyword evidence="3" id="KW-0238">DNA-binding</keyword>
<dbReference type="SUPFAM" id="SSF53850">
    <property type="entry name" value="Periplasmic binding protein-like II"/>
    <property type="match status" value="1"/>
</dbReference>
<comment type="similarity">
    <text evidence="1">Belongs to the LysR transcriptional regulatory family.</text>
</comment>
<dbReference type="CDD" id="cd05466">
    <property type="entry name" value="PBP2_LTTR_substrate"/>
    <property type="match status" value="1"/>
</dbReference>
<dbReference type="InterPro" id="IPR005119">
    <property type="entry name" value="LysR_subst-bd"/>
</dbReference>
<dbReference type="EMBL" id="JBHSWE010000001">
    <property type="protein sequence ID" value="MFC6673444.1"/>
    <property type="molecule type" value="Genomic_DNA"/>
</dbReference>
<protein>
    <submittedName>
        <fullName evidence="6">LysR family transcriptional regulator</fullName>
    </submittedName>
</protein>
<comment type="caution">
    <text evidence="6">The sequence shown here is derived from an EMBL/GenBank/DDBJ whole genome shotgun (WGS) entry which is preliminary data.</text>
</comment>
<dbReference type="Gene3D" id="3.40.190.10">
    <property type="entry name" value="Periplasmic binding protein-like II"/>
    <property type="match status" value="2"/>
</dbReference>
<evidence type="ECO:0000256" key="3">
    <source>
        <dbReference type="ARBA" id="ARBA00023125"/>
    </source>
</evidence>
<gene>
    <name evidence="6" type="ORF">ACFQDL_27625</name>
</gene>
<dbReference type="Pfam" id="PF03466">
    <property type="entry name" value="LysR_substrate"/>
    <property type="match status" value="1"/>
</dbReference>
<evidence type="ECO:0000313" key="6">
    <source>
        <dbReference type="EMBL" id="MFC6673444.1"/>
    </source>
</evidence>
<dbReference type="PANTHER" id="PTHR30346:SF9">
    <property type="entry name" value="LYSR FAMILY TRANSCRIPTIONAL REGULATOR"/>
    <property type="match status" value="1"/>
</dbReference>
<sequence length="299" mass="33479">MEPKHLIQLATILDCGSINLAAQQLNVTQPTLTKNMQTLEMQAGASLFSRSRHGVRQTELGEALAREGRVIGDALWAAQQIAVRHRLGMQSEMRISVGPMVASLLMHRVTESLQSQMQQLSVVVQVETPSRSLDQLNRGQLDLVIGPEVPTARPELERVRLFEDELAVFASASHPLAGADRVEVSDLDGYDWINLATYAFFGESPVELLQRAGVQRFNTAIALSGDVMICLNSMMTGRYLSLMPVRLTALAQRDYGIRRLPVDADFGRRDIYLWHRRDCKFRELVENIRVTIEQALQDA</sequence>
<dbReference type="PRINTS" id="PR00039">
    <property type="entry name" value="HTHLYSR"/>
</dbReference>
<dbReference type="PANTHER" id="PTHR30346">
    <property type="entry name" value="TRANSCRIPTIONAL DUAL REGULATOR HCAR-RELATED"/>
    <property type="match status" value="1"/>
</dbReference>
<dbReference type="InterPro" id="IPR000847">
    <property type="entry name" value="LysR_HTH_N"/>
</dbReference>
<name>A0ABW2A7P8_9GAMM</name>
<evidence type="ECO:0000256" key="1">
    <source>
        <dbReference type="ARBA" id="ARBA00009437"/>
    </source>
</evidence>
<reference evidence="7" key="1">
    <citation type="journal article" date="2019" name="Int. J. Syst. Evol. Microbiol.">
        <title>The Global Catalogue of Microorganisms (GCM) 10K type strain sequencing project: providing services to taxonomists for standard genome sequencing and annotation.</title>
        <authorList>
            <consortium name="The Broad Institute Genomics Platform"/>
            <consortium name="The Broad Institute Genome Sequencing Center for Infectious Disease"/>
            <person name="Wu L."/>
            <person name="Ma J."/>
        </authorList>
    </citation>
    <scope>NUCLEOTIDE SEQUENCE [LARGE SCALE GENOMIC DNA]</scope>
    <source>
        <strain evidence="7">NBRC 111756</strain>
    </source>
</reference>
<keyword evidence="7" id="KW-1185">Reference proteome</keyword>
<dbReference type="Pfam" id="PF00126">
    <property type="entry name" value="HTH_1"/>
    <property type="match status" value="1"/>
</dbReference>
<dbReference type="PROSITE" id="PS50931">
    <property type="entry name" value="HTH_LYSR"/>
    <property type="match status" value="1"/>
</dbReference>
<proteinExistence type="inferred from homology"/>